<dbReference type="OrthoDB" id="2441647at2759"/>
<reference evidence="9" key="1">
    <citation type="journal article" date="2023" name="DNA Res.">
        <title>Chromosome-level genome assembly of Phrynocephalus forsythii using third-generation DNA sequencing and Hi-C analysis.</title>
        <authorList>
            <person name="Qi Y."/>
            <person name="Zhao W."/>
            <person name="Zhao Y."/>
            <person name="Niu C."/>
            <person name="Cao S."/>
            <person name="Zhang Y."/>
        </authorList>
    </citation>
    <scope>NUCLEOTIDE SEQUENCE</scope>
    <source>
        <tissue evidence="9">Muscle</tissue>
    </source>
</reference>
<dbReference type="InterPro" id="IPR018039">
    <property type="entry name" value="IF_conserved"/>
</dbReference>
<dbReference type="GO" id="GO:0005882">
    <property type="term" value="C:intermediate filament"/>
    <property type="evidence" value="ECO:0007669"/>
    <property type="project" value="UniProtKB-KW"/>
</dbReference>
<dbReference type="InterPro" id="IPR050405">
    <property type="entry name" value="Intermediate_filament"/>
</dbReference>
<evidence type="ECO:0000259" key="8">
    <source>
        <dbReference type="PROSITE" id="PS51842"/>
    </source>
</evidence>
<organism evidence="9 10">
    <name type="scientific">Phrynocephalus forsythii</name>
    <dbReference type="NCBI Taxonomy" id="171643"/>
    <lineage>
        <taxon>Eukaryota</taxon>
        <taxon>Metazoa</taxon>
        <taxon>Chordata</taxon>
        <taxon>Craniata</taxon>
        <taxon>Vertebrata</taxon>
        <taxon>Euteleostomi</taxon>
        <taxon>Lepidosauria</taxon>
        <taxon>Squamata</taxon>
        <taxon>Bifurcata</taxon>
        <taxon>Unidentata</taxon>
        <taxon>Episquamata</taxon>
        <taxon>Toxicofera</taxon>
        <taxon>Iguania</taxon>
        <taxon>Acrodonta</taxon>
        <taxon>Agamidae</taxon>
        <taxon>Agaminae</taxon>
        <taxon>Phrynocephalus</taxon>
    </lineage>
</organism>
<evidence type="ECO:0000256" key="1">
    <source>
        <dbReference type="ARBA" id="ARBA00022754"/>
    </source>
</evidence>
<protein>
    <recommendedName>
        <fullName evidence="8">IF rod domain-containing protein</fullName>
    </recommendedName>
</protein>
<dbReference type="PANTHER" id="PTHR45652:SF13">
    <property type="entry name" value="NEUROFILAMENT LIGHT POLYPEPTIDE"/>
    <property type="match status" value="1"/>
</dbReference>
<dbReference type="PANTHER" id="PTHR45652">
    <property type="entry name" value="GLIAL FIBRILLARY ACIDIC PROTEIN"/>
    <property type="match status" value="1"/>
</dbReference>
<feature type="domain" description="IF rod" evidence="8">
    <location>
        <begin position="188"/>
        <end position="499"/>
    </location>
</feature>
<dbReference type="InterPro" id="IPR039008">
    <property type="entry name" value="IF_rod_dom"/>
</dbReference>
<dbReference type="PROSITE" id="PS51842">
    <property type="entry name" value="IF_ROD_2"/>
    <property type="match status" value="1"/>
</dbReference>
<dbReference type="FunFam" id="1.20.5.500:FF:000001">
    <property type="entry name" value="Type II keratin 23"/>
    <property type="match status" value="1"/>
</dbReference>
<dbReference type="Pfam" id="PF00038">
    <property type="entry name" value="Filament"/>
    <property type="match status" value="1"/>
</dbReference>
<comment type="caution">
    <text evidence="9">The sequence shown here is derived from an EMBL/GenBank/DDBJ whole genome shotgun (WGS) entry which is preliminary data.</text>
</comment>
<dbReference type="Gene3D" id="1.20.5.1160">
    <property type="entry name" value="Vasodilator-stimulated phosphoprotein"/>
    <property type="match status" value="1"/>
</dbReference>
<dbReference type="PROSITE" id="PS00226">
    <property type="entry name" value="IF_ROD_1"/>
    <property type="match status" value="1"/>
</dbReference>
<dbReference type="Gene3D" id="1.20.5.500">
    <property type="entry name" value="Single helix bin"/>
    <property type="match status" value="1"/>
</dbReference>
<dbReference type="SUPFAM" id="SSF64593">
    <property type="entry name" value="Intermediate filament protein, coiled coil region"/>
    <property type="match status" value="2"/>
</dbReference>
<keyword evidence="7" id="KW-0472">Membrane</keyword>
<sequence length="577" mass="63742">MKWLSYRPGPGRVLGSLVVTSLSQGAEVVYKGPDVPARQEMSPSRLPVGGGGGGPLGTALLGSLAPPPPRLPRRDHELRPRPPLPGLRLRRPAGLRGGAVVAALGAQGEPPLGLDGGGPAAASSGPGRRRPRLLLLLLLLLLLVVVVYRRLLAPRSSLDPLEVLLGGGGSGAPSSALRNELKIVRTSEKEQLQGLNDRFVTYIEKVHQLEQHNRLLEAEVAALRGRQAEEPSRLQRLYQEELRELRAQAEALRRERDAAALESQQLVGALQRLQDEAAREAQRRQEAEGALRQARKEADRAALARRDLEKKVEALADEIAFLRRVHQQEVAELQAELHQAQVSVEVEVSKPDLTEALKEIRTQYEVLSARNQQSAEEWYKSKFANFTEEVARSSDSVRQAKEEISEYRRQLQARNIEIETLRSTNESLERQLQEAEERSSQEIHSLQDTISQLENALRTTKGEMARHLREYQDLLNVKMALDIEIAAYRKLLEGEETRLSTVSSCGTTLGLGYSFSSSPPLLSGWKGFSTSTAIFRKDERGEAEEGSLDPKGSEELKEAAEEDSSGDEKSEPSMAKN</sequence>
<evidence type="ECO:0000256" key="2">
    <source>
        <dbReference type="ARBA" id="ARBA00023054"/>
    </source>
</evidence>
<feature type="region of interest" description="Disordered" evidence="6">
    <location>
        <begin position="36"/>
        <end position="90"/>
    </location>
</feature>
<dbReference type="EMBL" id="JAPFRF010000022">
    <property type="protein sequence ID" value="KAJ7305296.1"/>
    <property type="molecule type" value="Genomic_DNA"/>
</dbReference>
<keyword evidence="7" id="KW-0812">Transmembrane</keyword>
<keyword evidence="1 4" id="KW-0403">Intermediate filament</keyword>
<accession>A0A9Q0XAY4</accession>
<evidence type="ECO:0000313" key="9">
    <source>
        <dbReference type="EMBL" id="KAJ7305296.1"/>
    </source>
</evidence>
<comment type="similarity">
    <text evidence="3 4">Belongs to the intermediate filament family.</text>
</comment>
<evidence type="ECO:0000256" key="6">
    <source>
        <dbReference type="SAM" id="MobiDB-lite"/>
    </source>
</evidence>
<gene>
    <name evidence="9" type="ORF">JRQ81_011213</name>
</gene>
<dbReference type="AlphaFoldDB" id="A0A9Q0XAY4"/>
<evidence type="ECO:0000256" key="4">
    <source>
        <dbReference type="RuleBase" id="RU000685"/>
    </source>
</evidence>
<feature type="coiled-coil region" evidence="5">
    <location>
        <begin position="206"/>
        <end position="470"/>
    </location>
</feature>
<keyword evidence="10" id="KW-1185">Reference proteome</keyword>
<dbReference type="Proteomes" id="UP001142489">
    <property type="component" value="Unassembled WGS sequence"/>
</dbReference>
<keyword evidence="7" id="KW-1133">Transmembrane helix</keyword>
<dbReference type="FunFam" id="1.20.5.170:FF:000002">
    <property type="entry name" value="Type I keratin KA11"/>
    <property type="match status" value="1"/>
</dbReference>
<dbReference type="FunFam" id="1.20.5.1160:FF:000001">
    <property type="entry name" value="Keratin type II"/>
    <property type="match status" value="1"/>
</dbReference>
<evidence type="ECO:0000256" key="5">
    <source>
        <dbReference type="SAM" id="Coils"/>
    </source>
</evidence>
<dbReference type="GO" id="GO:0005737">
    <property type="term" value="C:cytoplasm"/>
    <property type="evidence" value="ECO:0007669"/>
    <property type="project" value="TreeGrafter"/>
</dbReference>
<name>A0A9Q0XAY4_9SAUR</name>
<evidence type="ECO:0000313" key="10">
    <source>
        <dbReference type="Proteomes" id="UP001142489"/>
    </source>
</evidence>
<feature type="transmembrane region" description="Helical" evidence="7">
    <location>
        <begin position="133"/>
        <end position="151"/>
    </location>
</feature>
<evidence type="ECO:0000256" key="7">
    <source>
        <dbReference type="SAM" id="Phobius"/>
    </source>
</evidence>
<proteinExistence type="inferred from homology"/>
<dbReference type="SMART" id="SM01391">
    <property type="entry name" value="Filament"/>
    <property type="match status" value="1"/>
</dbReference>
<dbReference type="GO" id="GO:0045109">
    <property type="term" value="P:intermediate filament organization"/>
    <property type="evidence" value="ECO:0007669"/>
    <property type="project" value="TreeGrafter"/>
</dbReference>
<evidence type="ECO:0000256" key="3">
    <source>
        <dbReference type="ARBA" id="ARBA00061646"/>
    </source>
</evidence>
<feature type="region of interest" description="Disordered" evidence="6">
    <location>
        <begin position="536"/>
        <end position="577"/>
    </location>
</feature>
<dbReference type="GO" id="GO:0005200">
    <property type="term" value="F:structural constituent of cytoskeleton"/>
    <property type="evidence" value="ECO:0007669"/>
    <property type="project" value="TreeGrafter"/>
</dbReference>
<dbReference type="Gene3D" id="1.20.5.170">
    <property type="match status" value="1"/>
</dbReference>
<keyword evidence="2 5" id="KW-0175">Coiled coil</keyword>